<evidence type="ECO:0000256" key="2">
    <source>
        <dbReference type="ARBA" id="ARBA00009399"/>
    </source>
</evidence>
<evidence type="ECO:0000313" key="8">
    <source>
        <dbReference type="EMBL" id="MBC5787662.1"/>
    </source>
</evidence>
<accession>A0ABR7IS75</accession>
<dbReference type="PANTHER" id="PTHR38459">
    <property type="entry name" value="PROPHAGE BACTOPRENOL-LINKED GLUCOSE TRANSLOCASE HOMOLOG"/>
    <property type="match status" value="1"/>
</dbReference>
<feature type="transmembrane region" description="Helical" evidence="6">
    <location>
        <begin position="40"/>
        <end position="60"/>
    </location>
</feature>
<evidence type="ECO:0000256" key="4">
    <source>
        <dbReference type="ARBA" id="ARBA00022989"/>
    </source>
</evidence>
<feature type="transmembrane region" description="Helical" evidence="6">
    <location>
        <begin position="112"/>
        <end position="133"/>
    </location>
</feature>
<keyword evidence="5 6" id="KW-0472">Membrane</keyword>
<evidence type="ECO:0000256" key="3">
    <source>
        <dbReference type="ARBA" id="ARBA00022692"/>
    </source>
</evidence>
<dbReference type="PANTHER" id="PTHR38459:SF5">
    <property type="entry name" value="CELL WALL TEICHOIC ACID GLYCOSYLATION PROTEIN GTCA"/>
    <property type="match status" value="1"/>
</dbReference>
<name>A0ABR7IS75_9CLOT</name>
<protein>
    <submittedName>
        <fullName evidence="8">GtrA family protein</fullName>
    </submittedName>
</protein>
<dbReference type="InterPro" id="IPR007267">
    <property type="entry name" value="GtrA_DPMS_TM"/>
</dbReference>
<reference evidence="8 9" key="1">
    <citation type="submission" date="2020-08" db="EMBL/GenBank/DDBJ databases">
        <title>Genome public.</title>
        <authorList>
            <person name="Liu C."/>
            <person name="Sun Q."/>
        </authorList>
    </citation>
    <scope>NUCLEOTIDE SEQUENCE [LARGE SCALE GENOMIC DNA]</scope>
    <source>
        <strain evidence="8 9">NSJ-27</strain>
    </source>
</reference>
<comment type="similarity">
    <text evidence="2">Belongs to the GtrA family.</text>
</comment>
<evidence type="ECO:0000256" key="6">
    <source>
        <dbReference type="SAM" id="Phobius"/>
    </source>
</evidence>
<evidence type="ECO:0000256" key="1">
    <source>
        <dbReference type="ARBA" id="ARBA00004141"/>
    </source>
</evidence>
<dbReference type="EMBL" id="JACOQK010000001">
    <property type="protein sequence ID" value="MBC5787662.1"/>
    <property type="molecule type" value="Genomic_DNA"/>
</dbReference>
<dbReference type="Pfam" id="PF04138">
    <property type="entry name" value="GtrA_DPMS_TM"/>
    <property type="match status" value="1"/>
</dbReference>
<organism evidence="8 9">
    <name type="scientific">Clostridium facile</name>
    <dbReference type="NCBI Taxonomy" id="2763035"/>
    <lineage>
        <taxon>Bacteria</taxon>
        <taxon>Bacillati</taxon>
        <taxon>Bacillota</taxon>
        <taxon>Clostridia</taxon>
        <taxon>Eubacteriales</taxon>
        <taxon>Clostridiaceae</taxon>
        <taxon>Clostridium</taxon>
    </lineage>
</organism>
<dbReference type="InterPro" id="IPR051401">
    <property type="entry name" value="GtrA_CellWall_Glycosyl"/>
</dbReference>
<evidence type="ECO:0000256" key="5">
    <source>
        <dbReference type="ARBA" id="ARBA00023136"/>
    </source>
</evidence>
<evidence type="ECO:0000259" key="7">
    <source>
        <dbReference type="Pfam" id="PF04138"/>
    </source>
</evidence>
<feature type="transmembrane region" description="Helical" evidence="6">
    <location>
        <begin position="14"/>
        <end position="34"/>
    </location>
</feature>
<comment type="caution">
    <text evidence="8">The sequence shown here is derived from an EMBL/GenBank/DDBJ whole genome shotgun (WGS) entry which is preliminary data.</text>
</comment>
<keyword evidence="3 6" id="KW-0812">Transmembrane</keyword>
<sequence length="139" mass="16362">MNSFSGFFQKHREFLWYTLFGCGTVAINYITYLFCESFLQINYLISIVAAWFLSFLFAFITNKLFVFQSKSFQWLLLLKEFGGFLVCRVFSLGIELVTMFISVGILHWNDKWMKLISNGIVILINYIGSKLVIFRDRNK</sequence>
<feature type="transmembrane region" description="Helical" evidence="6">
    <location>
        <begin position="81"/>
        <end position="106"/>
    </location>
</feature>
<proteinExistence type="inferred from homology"/>
<keyword evidence="4 6" id="KW-1133">Transmembrane helix</keyword>
<dbReference type="Proteomes" id="UP000649151">
    <property type="component" value="Unassembled WGS sequence"/>
</dbReference>
<dbReference type="RefSeq" id="WP_083256309.1">
    <property type="nucleotide sequence ID" value="NZ_JACOQK010000001.1"/>
</dbReference>
<gene>
    <name evidence="8" type="ORF">H8Z77_06470</name>
</gene>
<evidence type="ECO:0000313" key="9">
    <source>
        <dbReference type="Proteomes" id="UP000649151"/>
    </source>
</evidence>
<comment type="subcellular location">
    <subcellularLocation>
        <location evidence="1">Membrane</location>
        <topology evidence="1">Multi-pass membrane protein</topology>
    </subcellularLocation>
</comment>
<feature type="domain" description="GtrA/DPMS transmembrane" evidence="7">
    <location>
        <begin position="17"/>
        <end position="134"/>
    </location>
</feature>
<keyword evidence="9" id="KW-1185">Reference proteome</keyword>